<feature type="transmembrane region" description="Helical" evidence="1">
    <location>
        <begin position="94"/>
        <end position="115"/>
    </location>
</feature>
<organism evidence="2 3">
    <name type="scientific">Megasphaera paucivorans</name>
    <dbReference type="NCBI Taxonomy" id="349095"/>
    <lineage>
        <taxon>Bacteria</taxon>
        <taxon>Bacillati</taxon>
        <taxon>Bacillota</taxon>
        <taxon>Negativicutes</taxon>
        <taxon>Veillonellales</taxon>
        <taxon>Veillonellaceae</taxon>
        <taxon>Megasphaera</taxon>
    </lineage>
</organism>
<reference evidence="2 3" key="1">
    <citation type="submission" date="2016-10" db="EMBL/GenBank/DDBJ databases">
        <authorList>
            <person name="de Groot N.N."/>
        </authorList>
    </citation>
    <scope>NUCLEOTIDE SEQUENCE [LARGE SCALE GENOMIC DNA]</scope>
    <source>
        <strain evidence="2 3">DSM 16981</strain>
    </source>
</reference>
<sequence>MSREKKIKLKKRSDQSIKIRKGLAMPVGRVGENNAVSFRDWQDLKAKYYTFHGRVQRRPFILRTLVLVFAQILFSLILYSKFVESLIIGRPELAAVFAIIFIVLTIPVVWAQISLGIRRCHDFNKSGALFIVPYVCYIGSLVAPVLGLHNLEILVQSITAVSYLALFTIKGNSGDNAYGAEHAR</sequence>
<dbReference type="PANTHER" id="PTHR34980">
    <property type="entry name" value="INNER MEMBRANE PROTEIN-RELATED-RELATED"/>
    <property type="match status" value="1"/>
</dbReference>
<name>A0A1G9VVA9_9FIRM</name>
<dbReference type="AlphaFoldDB" id="A0A1G9VVA9"/>
<evidence type="ECO:0000313" key="3">
    <source>
        <dbReference type="Proteomes" id="UP000199309"/>
    </source>
</evidence>
<dbReference type="OrthoDB" id="9812349at2"/>
<keyword evidence="1" id="KW-0472">Membrane</keyword>
<dbReference type="InterPro" id="IPR008523">
    <property type="entry name" value="DUF805"/>
</dbReference>
<keyword evidence="3" id="KW-1185">Reference proteome</keyword>
<dbReference type="GO" id="GO:0005886">
    <property type="term" value="C:plasma membrane"/>
    <property type="evidence" value="ECO:0007669"/>
    <property type="project" value="TreeGrafter"/>
</dbReference>
<feature type="transmembrane region" description="Helical" evidence="1">
    <location>
        <begin position="60"/>
        <end position="82"/>
    </location>
</feature>
<keyword evidence="1" id="KW-0812">Transmembrane</keyword>
<dbReference type="STRING" id="349095.SAMN05660299_01483"/>
<keyword evidence="1" id="KW-1133">Transmembrane helix</keyword>
<accession>A0A1G9VVA9</accession>
<dbReference type="Pfam" id="PF05656">
    <property type="entry name" value="DUF805"/>
    <property type="match status" value="1"/>
</dbReference>
<evidence type="ECO:0000313" key="2">
    <source>
        <dbReference type="EMBL" id="SDM76093.1"/>
    </source>
</evidence>
<gene>
    <name evidence="2" type="ORF">SAMN05660299_01483</name>
</gene>
<proteinExistence type="predicted"/>
<evidence type="ECO:0000256" key="1">
    <source>
        <dbReference type="SAM" id="Phobius"/>
    </source>
</evidence>
<feature type="transmembrane region" description="Helical" evidence="1">
    <location>
        <begin position="127"/>
        <end position="147"/>
    </location>
</feature>
<dbReference type="Proteomes" id="UP000199309">
    <property type="component" value="Unassembled WGS sequence"/>
</dbReference>
<protein>
    <submittedName>
        <fullName evidence="2">Uncharacterized membrane protein YhaH, DUF805 family</fullName>
    </submittedName>
</protein>
<dbReference type="PANTHER" id="PTHR34980:SF2">
    <property type="entry name" value="INNER MEMBRANE PROTEIN YHAH-RELATED"/>
    <property type="match status" value="1"/>
</dbReference>
<dbReference type="RefSeq" id="WP_091650041.1">
    <property type="nucleotide sequence ID" value="NZ_FNHQ01000013.1"/>
</dbReference>
<dbReference type="EMBL" id="FNHQ01000013">
    <property type="protein sequence ID" value="SDM76093.1"/>
    <property type="molecule type" value="Genomic_DNA"/>
</dbReference>